<evidence type="ECO:0000256" key="1">
    <source>
        <dbReference type="SAM" id="Phobius"/>
    </source>
</evidence>
<keyword evidence="1" id="KW-0812">Transmembrane</keyword>
<keyword evidence="3" id="KW-1185">Reference proteome</keyword>
<feature type="transmembrane region" description="Helical" evidence="1">
    <location>
        <begin position="103"/>
        <end position="125"/>
    </location>
</feature>
<protein>
    <submittedName>
        <fullName evidence="2">DUF3267 domain-containing protein</fullName>
    </submittedName>
</protein>
<evidence type="ECO:0000313" key="2">
    <source>
        <dbReference type="EMBL" id="WAA08716.1"/>
    </source>
</evidence>
<feature type="transmembrane region" description="Helical" evidence="1">
    <location>
        <begin position="18"/>
        <end position="39"/>
    </location>
</feature>
<dbReference type="InterPro" id="IPR021683">
    <property type="entry name" value="DUF3267"/>
</dbReference>
<dbReference type="Pfam" id="PF11667">
    <property type="entry name" value="DUF3267"/>
    <property type="match status" value="1"/>
</dbReference>
<organism evidence="2 3">
    <name type="scientific">Fervidibacillus albus</name>
    <dbReference type="NCBI Taxonomy" id="2980026"/>
    <lineage>
        <taxon>Bacteria</taxon>
        <taxon>Bacillati</taxon>
        <taxon>Bacillota</taxon>
        <taxon>Bacilli</taxon>
        <taxon>Bacillales</taxon>
        <taxon>Bacillaceae</taxon>
        <taxon>Fervidibacillus</taxon>
    </lineage>
</organism>
<dbReference type="Proteomes" id="UP001164718">
    <property type="component" value="Chromosome"/>
</dbReference>
<reference evidence="2" key="1">
    <citation type="submission" date="2022-09" db="EMBL/GenBank/DDBJ databases">
        <title>Complete Genomes of Fervidibacillus albus and Fervidibacillus halotolerans isolated from tidal flat sediments.</title>
        <authorList>
            <person name="Kwon K.K."/>
            <person name="Yang S.-H."/>
            <person name="Park M.J."/>
            <person name="Oh H.-M."/>
        </authorList>
    </citation>
    <scope>NUCLEOTIDE SEQUENCE</scope>
    <source>
        <strain evidence="2">MEBiC13591</strain>
    </source>
</reference>
<dbReference type="AlphaFoldDB" id="A0A9E8RUU7"/>
<accession>A0A9E8RUU7</accession>
<dbReference type="KEGG" id="faf:OE104_08695"/>
<keyword evidence="1" id="KW-1133">Transmembrane helix</keyword>
<dbReference type="EMBL" id="CP106878">
    <property type="protein sequence ID" value="WAA08716.1"/>
    <property type="molecule type" value="Genomic_DNA"/>
</dbReference>
<sequence>MHCWKTVKIDQLYGEWQLIGFSGITIFVAYTLIFLPLSFLLDLRNIHDDYFFVFVAVLLSLYPIHKAVHLIALSVLKGKIVLLRRKLYRWRIIVAEPMEKKKYMVALLMPFFLLNSVLLIAIFMFPSYFHYTAFLLAFHIGVCVPDFIYLKSMFHSPVNCLIEESDEGYEILRR</sequence>
<gene>
    <name evidence="2" type="ORF">OE104_08695</name>
</gene>
<name>A0A9E8RUU7_9BACI</name>
<keyword evidence="1" id="KW-0472">Membrane</keyword>
<evidence type="ECO:0000313" key="3">
    <source>
        <dbReference type="Proteomes" id="UP001164718"/>
    </source>
</evidence>
<feature type="transmembrane region" description="Helical" evidence="1">
    <location>
        <begin position="131"/>
        <end position="150"/>
    </location>
</feature>
<dbReference type="RefSeq" id="WP_275416498.1">
    <property type="nucleotide sequence ID" value="NZ_CP106878.1"/>
</dbReference>
<feature type="transmembrane region" description="Helical" evidence="1">
    <location>
        <begin position="51"/>
        <end position="82"/>
    </location>
</feature>
<proteinExistence type="predicted"/>